<evidence type="ECO:0000256" key="1">
    <source>
        <dbReference type="ARBA" id="ARBA00004496"/>
    </source>
</evidence>
<dbReference type="GO" id="GO:0005634">
    <property type="term" value="C:nucleus"/>
    <property type="evidence" value="ECO:0007669"/>
    <property type="project" value="TreeGrafter"/>
</dbReference>
<dbReference type="STRING" id="307972.A0A2G8JQF7"/>
<dbReference type="InterPro" id="IPR003891">
    <property type="entry name" value="Initiation_fac_eIF4g_MI"/>
</dbReference>
<dbReference type="PANTHER" id="PTHR12626:SF0">
    <property type="entry name" value="PROGRAMMED CELL DEATH PROTEIN 4"/>
    <property type="match status" value="1"/>
</dbReference>
<evidence type="ECO:0000256" key="5">
    <source>
        <dbReference type="ARBA" id="ARBA00023242"/>
    </source>
</evidence>
<evidence type="ECO:0000256" key="2">
    <source>
        <dbReference type="ARBA" id="ARBA00005497"/>
    </source>
</evidence>
<comment type="subcellular location">
    <subcellularLocation>
        <location evidence="1">Cytoplasm</location>
    </subcellularLocation>
</comment>
<feature type="region of interest" description="Disordered" evidence="6">
    <location>
        <begin position="78"/>
        <end position="104"/>
    </location>
</feature>
<dbReference type="AlphaFoldDB" id="A0A2G8JQF7"/>
<proteinExistence type="inferred from homology"/>
<name>A0A2G8JQF7_STIJA</name>
<sequence>MEVEVPVVNGGVENGHITSEDHVEVLDGNDNEQQLTSISVDEGRIFRKAKRRLKKSPSKELQDQTGNGIALQTVKEKNLRRSRTGNRGLPKKGGGGGKGTWGKAGEIYEENDKDCRDINDPNYDSETQGDYLVKTVTPMLSGQDLLEVLRPIVQEFFEHGDTKEVLAYLSNLNIQEDNLHHVPALAVTMALEGKADHKEMTSVLLSDLRGKKLLTEEELSFAFDHLLNSLRDLSLDTPDAPLVVGQFIARAVADDCLPPKFLQEFQASVDCDFSKKALERAALLLNMKHGISRLDNIWGVSGGTRPVKQLSKKPCLSRRKTLMNPSLVDDNAFKEYLSSKDSAEAITCIQELAVPHFHHELVYEAAVIVLEAADRNAAEQMGKLLKLLLDAAIITSYQLNTGFERAFDALPDLVLDVPFAYQLMEQFGDVCVREGAMSLLLRNKVPVRGRKRFVSEGDGGRVKEY</sequence>
<evidence type="ECO:0000256" key="6">
    <source>
        <dbReference type="SAM" id="MobiDB-lite"/>
    </source>
</evidence>
<evidence type="ECO:0000256" key="4">
    <source>
        <dbReference type="ARBA" id="ARBA00022737"/>
    </source>
</evidence>
<dbReference type="Pfam" id="PF02847">
    <property type="entry name" value="MA3"/>
    <property type="match status" value="2"/>
</dbReference>
<accession>A0A2G8JQF7</accession>
<keyword evidence="9" id="KW-1185">Reference proteome</keyword>
<reference evidence="8 9" key="1">
    <citation type="journal article" date="2017" name="PLoS Biol.">
        <title>The sea cucumber genome provides insights into morphological evolution and visceral regeneration.</title>
        <authorList>
            <person name="Zhang X."/>
            <person name="Sun L."/>
            <person name="Yuan J."/>
            <person name="Sun Y."/>
            <person name="Gao Y."/>
            <person name="Zhang L."/>
            <person name="Li S."/>
            <person name="Dai H."/>
            <person name="Hamel J.F."/>
            <person name="Liu C."/>
            <person name="Yu Y."/>
            <person name="Liu S."/>
            <person name="Lin W."/>
            <person name="Guo K."/>
            <person name="Jin S."/>
            <person name="Xu P."/>
            <person name="Storey K.B."/>
            <person name="Huan P."/>
            <person name="Zhang T."/>
            <person name="Zhou Y."/>
            <person name="Zhang J."/>
            <person name="Lin C."/>
            <person name="Li X."/>
            <person name="Xing L."/>
            <person name="Huo D."/>
            <person name="Sun M."/>
            <person name="Wang L."/>
            <person name="Mercier A."/>
            <person name="Li F."/>
            <person name="Yang H."/>
            <person name="Xiang J."/>
        </authorList>
    </citation>
    <scope>NUCLEOTIDE SEQUENCE [LARGE SCALE GENOMIC DNA]</scope>
    <source>
        <strain evidence="8">Shaxun</strain>
        <tissue evidence="8">Muscle</tissue>
    </source>
</reference>
<keyword evidence="3" id="KW-0963">Cytoplasm</keyword>
<dbReference type="Gene3D" id="1.25.40.180">
    <property type="match status" value="2"/>
</dbReference>
<dbReference type="Proteomes" id="UP000230750">
    <property type="component" value="Unassembled WGS sequence"/>
</dbReference>
<dbReference type="EMBL" id="MRZV01001422">
    <property type="protein sequence ID" value="PIK37986.1"/>
    <property type="molecule type" value="Genomic_DNA"/>
</dbReference>
<evidence type="ECO:0000313" key="8">
    <source>
        <dbReference type="EMBL" id="PIK37986.1"/>
    </source>
</evidence>
<protein>
    <submittedName>
        <fullName evidence="8">Putative programmed cell death protein 4-like</fullName>
    </submittedName>
</protein>
<dbReference type="SUPFAM" id="SSF48371">
    <property type="entry name" value="ARM repeat"/>
    <property type="match status" value="2"/>
</dbReference>
<comment type="caution">
    <text evidence="8">The sequence shown here is derived from an EMBL/GenBank/DDBJ whole genome shotgun (WGS) entry which is preliminary data.</text>
</comment>
<dbReference type="GO" id="GO:0045892">
    <property type="term" value="P:negative regulation of DNA-templated transcription"/>
    <property type="evidence" value="ECO:0007669"/>
    <property type="project" value="InterPro"/>
</dbReference>
<evidence type="ECO:0000259" key="7">
    <source>
        <dbReference type="PROSITE" id="PS51366"/>
    </source>
</evidence>
<comment type="similarity">
    <text evidence="2">Belongs to the PDCD4 family.</text>
</comment>
<gene>
    <name evidence="8" type="ORF">BSL78_25187</name>
</gene>
<evidence type="ECO:0000313" key="9">
    <source>
        <dbReference type="Proteomes" id="UP000230750"/>
    </source>
</evidence>
<feature type="domain" description="MI" evidence="7">
    <location>
        <begin position="144"/>
        <end position="267"/>
    </location>
</feature>
<organism evidence="8 9">
    <name type="scientific">Stichopus japonicus</name>
    <name type="common">Sea cucumber</name>
    <dbReference type="NCBI Taxonomy" id="307972"/>
    <lineage>
        <taxon>Eukaryota</taxon>
        <taxon>Metazoa</taxon>
        <taxon>Echinodermata</taxon>
        <taxon>Eleutherozoa</taxon>
        <taxon>Echinozoa</taxon>
        <taxon>Holothuroidea</taxon>
        <taxon>Aspidochirotacea</taxon>
        <taxon>Aspidochirotida</taxon>
        <taxon>Stichopodidae</taxon>
        <taxon>Apostichopus</taxon>
    </lineage>
</organism>
<keyword evidence="4" id="KW-0677">Repeat</keyword>
<dbReference type="GO" id="GO:0005829">
    <property type="term" value="C:cytosol"/>
    <property type="evidence" value="ECO:0007669"/>
    <property type="project" value="TreeGrafter"/>
</dbReference>
<dbReference type="InterPro" id="IPR016024">
    <property type="entry name" value="ARM-type_fold"/>
</dbReference>
<feature type="compositionally biased region" description="Gly residues" evidence="6">
    <location>
        <begin position="91"/>
        <end position="102"/>
    </location>
</feature>
<dbReference type="InterPro" id="IPR039778">
    <property type="entry name" value="PDCD4"/>
</dbReference>
<dbReference type="SMART" id="SM00544">
    <property type="entry name" value="MA3"/>
    <property type="match status" value="2"/>
</dbReference>
<keyword evidence="5" id="KW-0539">Nucleus</keyword>
<dbReference type="FunFam" id="1.25.40.180:FF:000009">
    <property type="entry name" value="programmed cell death protein 4"/>
    <property type="match status" value="1"/>
</dbReference>
<dbReference type="PANTHER" id="PTHR12626">
    <property type="entry name" value="PROGRAMMED CELL DEATH 4"/>
    <property type="match status" value="1"/>
</dbReference>
<evidence type="ECO:0000256" key="3">
    <source>
        <dbReference type="ARBA" id="ARBA00022490"/>
    </source>
</evidence>
<dbReference type="OrthoDB" id="414546at2759"/>
<feature type="domain" description="MI" evidence="7">
    <location>
        <begin position="324"/>
        <end position="447"/>
    </location>
</feature>
<dbReference type="PROSITE" id="PS51366">
    <property type="entry name" value="MI"/>
    <property type="match status" value="2"/>
</dbReference>